<dbReference type="SMART" id="SM00368">
    <property type="entry name" value="LRR_RI"/>
    <property type="match status" value="4"/>
</dbReference>
<sequence length="466" mass="53789">RRRRRRSRSRDGNESAGNAQSQLQSQSQSHSQSQSQSQSHSNESKQPEDKGKIEKKEMVKKIQLRHKKEWLNHKDMKSIGRVLACNDCIALIDLSYCNINNYEIRLLCAGLVQNRSVKDLVLVGNNIGVLGCQYLGYVLQFNHTLQSLWLRGNEGVGNEGLKYIAKGLHYNCTLQKLSLDGCGIAYNPSFADIYKEFRQDFTNKNFPKTSRLARVELSPVMKNRNTSKRQTTRSFEDQKTSVNDDDCDVLSRDLEEWSEERNCKVLNTNIKNTIADLDDMYDGVIALAHLMFLDDPNIALEIISLRNNHVTDAMACILFDGLRQNSSIQQFHLSYNALTNESVHYLTKIMNCSPKYPESTLDKSVIVLKCLAVILFYVILYFEKGCFQKFNYLARLDFVSFQKMKLLFIWSFTFLNSHSSNFLLRANKKPIGMSINFWINEKKKTFERKNKMIEYQANISQIGQRL</sequence>
<reference evidence="4 5" key="1">
    <citation type="journal article" date="2013" name="Curr. Biol.">
        <title>The Genome of the Foraminiferan Reticulomyxa filosa.</title>
        <authorList>
            <person name="Glockner G."/>
            <person name="Hulsmann N."/>
            <person name="Schleicher M."/>
            <person name="Noegel A.A."/>
            <person name="Eichinger L."/>
            <person name="Gallinger C."/>
            <person name="Pawlowski J."/>
            <person name="Sierra R."/>
            <person name="Euteneuer U."/>
            <person name="Pillet L."/>
            <person name="Moustafa A."/>
            <person name="Platzer M."/>
            <person name="Groth M."/>
            <person name="Szafranski K."/>
            <person name="Schliwa M."/>
        </authorList>
    </citation>
    <scope>NUCLEOTIDE SEQUENCE [LARGE SCALE GENOMIC DNA]</scope>
</reference>
<feature type="region of interest" description="Disordered" evidence="2">
    <location>
        <begin position="1"/>
        <end position="55"/>
    </location>
</feature>
<evidence type="ECO:0000256" key="1">
    <source>
        <dbReference type="ARBA" id="ARBA00022737"/>
    </source>
</evidence>
<protein>
    <submittedName>
        <fullName evidence="4">NACHT, LRR and PYD domains-containing protein 3 isoform b</fullName>
    </submittedName>
</protein>
<keyword evidence="3" id="KW-1133">Transmembrane helix</keyword>
<dbReference type="EMBL" id="ASPP01000159">
    <property type="protein sequence ID" value="ETO36905.1"/>
    <property type="molecule type" value="Genomic_DNA"/>
</dbReference>
<feature type="transmembrane region" description="Helical" evidence="3">
    <location>
        <begin position="365"/>
        <end position="382"/>
    </location>
</feature>
<dbReference type="Gene3D" id="3.80.10.10">
    <property type="entry name" value="Ribonuclease Inhibitor"/>
    <property type="match status" value="2"/>
</dbReference>
<dbReference type="Proteomes" id="UP000023152">
    <property type="component" value="Unassembled WGS sequence"/>
</dbReference>
<feature type="transmembrane region" description="Helical" evidence="3">
    <location>
        <begin position="406"/>
        <end position="424"/>
    </location>
</feature>
<keyword evidence="3" id="KW-0812">Transmembrane</keyword>
<dbReference type="SUPFAM" id="SSF52047">
    <property type="entry name" value="RNI-like"/>
    <property type="match status" value="1"/>
</dbReference>
<proteinExistence type="predicted"/>
<dbReference type="AlphaFoldDB" id="X6PEK3"/>
<dbReference type="InterPro" id="IPR032675">
    <property type="entry name" value="LRR_dom_sf"/>
</dbReference>
<feature type="non-terminal residue" evidence="4">
    <location>
        <position position="1"/>
    </location>
</feature>
<feature type="compositionally biased region" description="Low complexity" evidence="2">
    <location>
        <begin position="20"/>
        <end position="41"/>
    </location>
</feature>
<dbReference type="PANTHER" id="PTHR24111:SF0">
    <property type="entry name" value="LEUCINE-RICH REPEAT-CONTAINING PROTEIN"/>
    <property type="match status" value="1"/>
</dbReference>
<keyword evidence="5" id="KW-1185">Reference proteome</keyword>
<evidence type="ECO:0000256" key="2">
    <source>
        <dbReference type="SAM" id="MobiDB-lite"/>
    </source>
</evidence>
<dbReference type="InterPro" id="IPR001611">
    <property type="entry name" value="Leu-rich_rpt"/>
</dbReference>
<evidence type="ECO:0000256" key="3">
    <source>
        <dbReference type="SAM" id="Phobius"/>
    </source>
</evidence>
<organism evidence="4 5">
    <name type="scientific">Reticulomyxa filosa</name>
    <dbReference type="NCBI Taxonomy" id="46433"/>
    <lineage>
        <taxon>Eukaryota</taxon>
        <taxon>Sar</taxon>
        <taxon>Rhizaria</taxon>
        <taxon>Retaria</taxon>
        <taxon>Foraminifera</taxon>
        <taxon>Monothalamids</taxon>
        <taxon>Reticulomyxidae</taxon>
        <taxon>Reticulomyxa</taxon>
    </lineage>
</organism>
<dbReference type="Pfam" id="PF13516">
    <property type="entry name" value="LRR_6"/>
    <property type="match status" value="2"/>
</dbReference>
<accession>X6PEK3</accession>
<evidence type="ECO:0000313" key="5">
    <source>
        <dbReference type="Proteomes" id="UP000023152"/>
    </source>
</evidence>
<evidence type="ECO:0000313" key="4">
    <source>
        <dbReference type="EMBL" id="ETO36905.1"/>
    </source>
</evidence>
<feature type="non-terminal residue" evidence="4">
    <location>
        <position position="466"/>
    </location>
</feature>
<comment type="caution">
    <text evidence="4">The sequence shown here is derived from an EMBL/GenBank/DDBJ whole genome shotgun (WGS) entry which is preliminary data.</text>
</comment>
<name>X6PEK3_RETFI</name>
<gene>
    <name evidence="4" type="ORF">RFI_00157</name>
</gene>
<dbReference type="PANTHER" id="PTHR24111">
    <property type="entry name" value="LEUCINE-RICH REPEAT-CONTAINING PROTEIN 34"/>
    <property type="match status" value="1"/>
</dbReference>
<keyword evidence="3" id="KW-0472">Membrane</keyword>
<dbReference type="OrthoDB" id="120976at2759"/>
<feature type="compositionally biased region" description="Basic and acidic residues" evidence="2">
    <location>
        <begin position="42"/>
        <end position="55"/>
    </location>
</feature>
<keyword evidence="1" id="KW-0677">Repeat</keyword>
<feature type="region of interest" description="Disordered" evidence="2">
    <location>
        <begin position="223"/>
        <end position="243"/>
    </location>
</feature>
<dbReference type="InterPro" id="IPR052201">
    <property type="entry name" value="LRR-containing_regulator"/>
</dbReference>